<dbReference type="PANTHER" id="PTHR21421">
    <property type="entry name" value="GUSTATORY RECEPTOR"/>
    <property type="match status" value="1"/>
</dbReference>
<accession>A0A1S4K9Z3</accession>
<dbReference type="GO" id="GO:0007165">
    <property type="term" value="P:signal transduction"/>
    <property type="evidence" value="ECO:0007669"/>
    <property type="project" value="UniProtKB-KW"/>
</dbReference>
<keyword evidence="3" id="KW-1003">Cell membrane</keyword>
<evidence type="ECO:0000256" key="3">
    <source>
        <dbReference type="ARBA" id="ARBA00022475"/>
    </source>
</evidence>
<evidence type="ECO:0000256" key="5">
    <source>
        <dbReference type="ARBA" id="ARBA00022989"/>
    </source>
</evidence>
<reference evidence="9" key="1">
    <citation type="submission" date="2021-02" db="UniProtKB">
        <authorList>
            <consortium name="EnsemblMetazoa"/>
        </authorList>
    </citation>
    <scope>IDENTIFICATION</scope>
    <source>
        <strain evidence="9">JHB</strain>
    </source>
</reference>
<dbReference type="GO" id="GO:0005886">
    <property type="term" value="C:plasma membrane"/>
    <property type="evidence" value="ECO:0007669"/>
    <property type="project" value="UniProtKB-SubCell"/>
</dbReference>
<evidence type="ECO:0000256" key="8">
    <source>
        <dbReference type="PIRNR" id="PIRNR038981"/>
    </source>
</evidence>
<keyword evidence="10" id="KW-1185">Reference proteome</keyword>
<dbReference type="InterPro" id="IPR009318">
    <property type="entry name" value="Gustatory_rcpt"/>
</dbReference>
<dbReference type="AlphaFoldDB" id="A0A1S4K9Z3"/>
<dbReference type="VEuPathDB" id="VectorBase:CQUJHB017706"/>
<proteinExistence type="inferred from homology"/>
<keyword evidence="6" id="KW-0472">Membrane</keyword>
<evidence type="ECO:0000256" key="6">
    <source>
        <dbReference type="ARBA" id="ARBA00023136"/>
    </source>
</evidence>
<evidence type="ECO:0000313" key="9">
    <source>
        <dbReference type="EnsemblMetazoa" id="CPIJ016211-PA"/>
    </source>
</evidence>
<dbReference type="Proteomes" id="UP000002320">
    <property type="component" value="Unassembled WGS sequence"/>
</dbReference>
<comment type="subcellular location">
    <subcellularLocation>
        <location evidence="1">Cell membrane</location>
        <topology evidence="1">Multi-pass membrane protein</topology>
    </subcellularLocation>
</comment>
<evidence type="ECO:0000256" key="2">
    <source>
        <dbReference type="ARBA" id="ARBA00005327"/>
    </source>
</evidence>
<organism evidence="9 10">
    <name type="scientific">Culex quinquefasciatus</name>
    <name type="common">Southern house mosquito</name>
    <name type="synonym">Culex pungens</name>
    <dbReference type="NCBI Taxonomy" id="7176"/>
    <lineage>
        <taxon>Eukaryota</taxon>
        <taxon>Metazoa</taxon>
        <taxon>Ecdysozoa</taxon>
        <taxon>Arthropoda</taxon>
        <taxon>Hexapoda</taxon>
        <taxon>Insecta</taxon>
        <taxon>Pterygota</taxon>
        <taxon>Neoptera</taxon>
        <taxon>Endopterygota</taxon>
        <taxon>Diptera</taxon>
        <taxon>Nematocera</taxon>
        <taxon>Culicoidea</taxon>
        <taxon>Culicidae</taxon>
        <taxon>Culicinae</taxon>
        <taxon>Culicini</taxon>
        <taxon>Culex</taxon>
        <taxon>Culex</taxon>
    </lineage>
</organism>
<keyword evidence="4" id="KW-0812">Transmembrane</keyword>
<keyword evidence="8" id="KW-0807">Transducer</keyword>
<evidence type="ECO:0000256" key="1">
    <source>
        <dbReference type="ARBA" id="ARBA00004651"/>
    </source>
</evidence>
<dbReference type="PANTHER" id="PTHR21421:SF34">
    <property type="entry name" value="GUSTATORY RECEPTOR FOR SUGAR TASTE 61A-RELATED"/>
    <property type="match status" value="1"/>
</dbReference>
<protein>
    <recommendedName>
        <fullName evidence="8">Gustatory receptor</fullName>
    </recommendedName>
</protein>
<dbReference type="GO" id="GO:0033041">
    <property type="term" value="F:sweet taste receptor activity"/>
    <property type="evidence" value="ECO:0007669"/>
    <property type="project" value="TreeGrafter"/>
</dbReference>
<evidence type="ECO:0000256" key="4">
    <source>
        <dbReference type="ARBA" id="ARBA00022692"/>
    </source>
</evidence>
<dbReference type="VEuPathDB" id="VectorBase:CPIJ016211"/>
<comment type="similarity">
    <text evidence="2">Belongs to the insect chemoreceptor superfamily. Gustatory receptor (GR) family. Gr5a subfamily.</text>
</comment>
<dbReference type="InParanoid" id="A0A1S4K9Z3"/>
<keyword evidence="7 8" id="KW-0675">Receptor</keyword>
<dbReference type="Pfam" id="PF06151">
    <property type="entry name" value="Trehalose_recp"/>
    <property type="match status" value="1"/>
</dbReference>
<evidence type="ECO:0000313" key="10">
    <source>
        <dbReference type="Proteomes" id="UP000002320"/>
    </source>
</evidence>
<dbReference type="OrthoDB" id="5800391at2759"/>
<dbReference type="EnsemblMetazoa" id="CPIJ016211-RA">
    <property type="protein sequence ID" value="CPIJ016211-PA"/>
    <property type="gene ID" value="CPIJ016211"/>
</dbReference>
<comment type="function">
    <text evidence="8">Plays a role in the sugar gustatory response.</text>
</comment>
<keyword evidence="5" id="KW-1133">Transmembrane helix</keyword>
<evidence type="ECO:0000256" key="7">
    <source>
        <dbReference type="ARBA" id="ARBA00023170"/>
    </source>
</evidence>
<sequence>MFKYSSTSSSTRPVLSNNQRDTFHSIMQPIILSAQCLGLFPIVGITEKTTSALQFRWFSLRTVLSVTVMTSAFLVAIAELRRIARTGVNFSNIINPYFFADTAIIVGLLIRLGRRWEHLMVQVENVERILLKPCYNLGQVHLKRNCWLAAGSWLVLATTEHFFATTSFVNDQRMESLRCNWTYTNAIENYARRNYAYVFNLPWMPYNIPVLLYLRYVTFSVTLAWTYQDVILIVVCIYMNTRYRQFFTRIEVAASVERPPPAESFWGEIRYHYIALSDLLQSMNYELSALVINSCSNNIFLVCYILLHSLGPKQSTLSFTYFWFAVCFFVGRTCTVMLTAAKFDRTLKRALQVVHRIPNEGWCDELSRYYHHLRIEKVSLSGKRFFYLTRRTAFGMFSVIFTIEIVMIKYSKMARNSGVPADCSTLAFSQD</sequence>
<dbReference type="PIRSF" id="PIRSF038981">
    <property type="entry name" value="GRP"/>
    <property type="match status" value="1"/>
</dbReference>
<name>A0A1S4K9Z3_CULQU</name>